<dbReference type="GO" id="GO:0005549">
    <property type="term" value="F:odorant binding"/>
    <property type="evidence" value="ECO:0007669"/>
    <property type="project" value="InterPro"/>
</dbReference>
<sequence>MFLRLKMTYFDGTEKKINRNKLDGVWAEWETKSGIDTVTWAENMKLCCSIGMKPIRVTDEFLSTINSIGVRFTRFKIYDSHQDSKLIKTSFWTAATRQGCAGHYRFCLHDDVGPWDSQDSFWETVNPRDTGSCLVVDRQYAKEGAPFGVRQVQCSSPTANFACQRNNTKFMDFVNSESMMPIEPEKVNTCDLPICSNPLFQEYCPPFSYHLLQWGIGKRVAESDFLHQLQIIFLIGLLLNFIVVRSECASSQLSLTRSWLVCKVFSRKIPNTGHQAPTLDVRIIDSEGNRYCVKLVNSLLKVESCEKRMKFICEGRVQAESHLQEVFNECKLTHRVTQREIDKFNTADLGSFSYKMKCFSTCMAELLGLMYDGTNKLDGVWAEWMKKSGVESVSYTTMIFGNKKVTWAENMKFCCSIGMKPIRVSDELLSKLNSNKIAYGSFYIFDKNQNSTEDRKLIKTSFWTAATRQGCIGHYRFCMHDDVGPWDSQDSFWETVNPRDTGSCLVVDRQYAKEGAPFGVRQVQCSSPTANFACQKDNARMADFVNSEINTGTATILRSPSINE</sequence>
<keyword evidence="2" id="KW-1185">Reference proteome</keyword>
<gene>
    <name evidence="1" type="ORF">CLODIP_2_CD07685</name>
</gene>
<accession>A0A8S1E0X4</accession>
<evidence type="ECO:0000313" key="2">
    <source>
        <dbReference type="Proteomes" id="UP000494165"/>
    </source>
</evidence>
<proteinExistence type="predicted"/>
<dbReference type="InterPro" id="IPR006170">
    <property type="entry name" value="PBP/GOBP"/>
</dbReference>
<evidence type="ECO:0008006" key="3">
    <source>
        <dbReference type="Google" id="ProtNLM"/>
    </source>
</evidence>
<name>A0A8S1E0X4_9INSE</name>
<dbReference type="AlphaFoldDB" id="A0A8S1E0X4"/>
<reference evidence="1 2" key="1">
    <citation type="submission" date="2020-04" db="EMBL/GenBank/DDBJ databases">
        <authorList>
            <person name="Alioto T."/>
            <person name="Alioto T."/>
            <person name="Gomez Garrido J."/>
        </authorList>
    </citation>
    <scope>NUCLEOTIDE SEQUENCE [LARGE SCALE GENOMIC DNA]</scope>
</reference>
<dbReference type="SUPFAM" id="SSF47565">
    <property type="entry name" value="Insect pheromone/odorant-binding proteins"/>
    <property type="match status" value="1"/>
</dbReference>
<protein>
    <recommendedName>
        <fullName evidence="3">C-type lectin domain-containing protein</fullName>
    </recommendedName>
</protein>
<dbReference type="InterPro" id="IPR036728">
    <property type="entry name" value="PBP_GOBP_sf"/>
</dbReference>
<dbReference type="Proteomes" id="UP000494165">
    <property type="component" value="Unassembled WGS sequence"/>
</dbReference>
<dbReference type="CDD" id="cd23992">
    <property type="entry name" value="PBP_GOBP"/>
    <property type="match status" value="1"/>
</dbReference>
<organism evidence="1 2">
    <name type="scientific">Cloeon dipterum</name>
    <dbReference type="NCBI Taxonomy" id="197152"/>
    <lineage>
        <taxon>Eukaryota</taxon>
        <taxon>Metazoa</taxon>
        <taxon>Ecdysozoa</taxon>
        <taxon>Arthropoda</taxon>
        <taxon>Hexapoda</taxon>
        <taxon>Insecta</taxon>
        <taxon>Pterygota</taxon>
        <taxon>Palaeoptera</taxon>
        <taxon>Ephemeroptera</taxon>
        <taxon>Pisciforma</taxon>
        <taxon>Baetidae</taxon>
        <taxon>Cloeon</taxon>
    </lineage>
</organism>
<dbReference type="EMBL" id="CADEPI010000449">
    <property type="protein sequence ID" value="CAB3386049.1"/>
    <property type="molecule type" value="Genomic_DNA"/>
</dbReference>
<evidence type="ECO:0000313" key="1">
    <source>
        <dbReference type="EMBL" id="CAB3386049.1"/>
    </source>
</evidence>
<dbReference type="Gene3D" id="1.10.238.20">
    <property type="entry name" value="Pheromone/general odorant binding protein domain"/>
    <property type="match status" value="1"/>
</dbReference>
<dbReference type="Pfam" id="PF01395">
    <property type="entry name" value="PBP_GOBP"/>
    <property type="match status" value="1"/>
</dbReference>
<comment type="caution">
    <text evidence="1">The sequence shown here is derived from an EMBL/GenBank/DDBJ whole genome shotgun (WGS) entry which is preliminary data.</text>
</comment>